<dbReference type="InterPro" id="IPR000109">
    <property type="entry name" value="POT_fam"/>
</dbReference>
<evidence type="ECO:0000256" key="4">
    <source>
        <dbReference type="ARBA" id="ARBA00022989"/>
    </source>
</evidence>
<reference evidence="7" key="1">
    <citation type="journal article" date="2020" name="Stud. Mycol.">
        <title>101 Dothideomycetes genomes: a test case for predicting lifestyles and emergence of pathogens.</title>
        <authorList>
            <person name="Haridas S."/>
            <person name="Albert R."/>
            <person name="Binder M."/>
            <person name="Bloem J."/>
            <person name="Labutti K."/>
            <person name="Salamov A."/>
            <person name="Andreopoulos B."/>
            <person name="Baker S."/>
            <person name="Barry K."/>
            <person name="Bills G."/>
            <person name="Bluhm B."/>
            <person name="Cannon C."/>
            <person name="Castanera R."/>
            <person name="Culley D."/>
            <person name="Daum C."/>
            <person name="Ezra D."/>
            <person name="Gonzalez J."/>
            <person name="Henrissat B."/>
            <person name="Kuo A."/>
            <person name="Liang C."/>
            <person name="Lipzen A."/>
            <person name="Lutzoni F."/>
            <person name="Magnuson J."/>
            <person name="Mondo S."/>
            <person name="Nolan M."/>
            <person name="Ohm R."/>
            <person name="Pangilinan J."/>
            <person name="Park H.-J."/>
            <person name="Ramirez L."/>
            <person name="Alfaro M."/>
            <person name="Sun H."/>
            <person name="Tritt A."/>
            <person name="Yoshinaga Y."/>
            <person name="Zwiers L.-H."/>
            <person name="Turgeon B."/>
            <person name="Goodwin S."/>
            <person name="Spatafora J."/>
            <person name="Crous P."/>
            <person name="Grigoriev I."/>
        </authorList>
    </citation>
    <scope>NUCLEOTIDE SEQUENCE</scope>
    <source>
        <strain evidence="7">CBS 110217</strain>
    </source>
</reference>
<name>A0A9P4H2H0_9PLEO</name>
<keyword evidence="3 6" id="KW-0812">Transmembrane</keyword>
<feature type="transmembrane region" description="Helical" evidence="6">
    <location>
        <begin position="354"/>
        <end position="374"/>
    </location>
</feature>
<protein>
    <submittedName>
        <fullName evidence="7">Oligopeptide transporter</fullName>
    </submittedName>
</protein>
<feature type="transmembrane region" description="Helical" evidence="6">
    <location>
        <begin position="202"/>
        <end position="220"/>
    </location>
</feature>
<keyword evidence="4 6" id="KW-1133">Transmembrane helix</keyword>
<organism evidence="7 8">
    <name type="scientific">Setomelanomma holmii</name>
    <dbReference type="NCBI Taxonomy" id="210430"/>
    <lineage>
        <taxon>Eukaryota</taxon>
        <taxon>Fungi</taxon>
        <taxon>Dikarya</taxon>
        <taxon>Ascomycota</taxon>
        <taxon>Pezizomycotina</taxon>
        <taxon>Dothideomycetes</taxon>
        <taxon>Pleosporomycetidae</taxon>
        <taxon>Pleosporales</taxon>
        <taxon>Pleosporineae</taxon>
        <taxon>Phaeosphaeriaceae</taxon>
        <taxon>Setomelanomma</taxon>
    </lineage>
</organism>
<feature type="transmembrane region" description="Helical" evidence="6">
    <location>
        <begin position="112"/>
        <end position="132"/>
    </location>
</feature>
<keyword evidence="5 6" id="KW-0472">Membrane</keyword>
<feature type="transmembrane region" description="Helical" evidence="6">
    <location>
        <begin position="86"/>
        <end position="106"/>
    </location>
</feature>
<dbReference type="PANTHER" id="PTHR11654">
    <property type="entry name" value="OLIGOPEPTIDE TRANSPORTER-RELATED"/>
    <property type="match status" value="1"/>
</dbReference>
<evidence type="ECO:0000256" key="3">
    <source>
        <dbReference type="ARBA" id="ARBA00022692"/>
    </source>
</evidence>
<accession>A0A9P4H2H0</accession>
<proteinExistence type="inferred from homology"/>
<comment type="similarity">
    <text evidence="2">Belongs to the major facilitator superfamily. Proton-dependent oligopeptide transporter (POT/PTR) (TC 2.A.17) family.</text>
</comment>
<dbReference type="EMBL" id="ML978232">
    <property type="protein sequence ID" value="KAF2027053.1"/>
    <property type="molecule type" value="Genomic_DNA"/>
</dbReference>
<dbReference type="Proteomes" id="UP000799777">
    <property type="component" value="Unassembled WGS sequence"/>
</dbReference>
<feature type="transmembrane region" description="Helical" evidence="6">
    <location>
        <begin position="436"/>
        <end position="455"/>
    </location>
</feature>
<dbReference type="Gene3D" id="1.20.1250.20">
    <property type="entry name" value="MFS general substrate transporter like domains"/>
    <property type="match status" value="1"/>
</dbReference>
<dbReference type="SUPFAM" id="SSF103473">
    <property type="entry name" value="MFS general substrate transporter"/>
    <property type="match status" value="2"/>
</dbReference>
<evidence type="ECO:0000313" key="8">
    <source>
        <dbReference type="Proteomes" id="UP000799777"/>
    </source>
</evidence>
<comment type="subcellular location">
    <subcellularLocation>
        <location evidence="1">Membrane</location>
        <topology evidence="1">Multi-pass membrane protein</topology>
    </subcellularLocation>
</comment>
<dbReference type="Pfam" id="PF00854">
    <property type="entry name" value="PTR2"/>
    <property type="match status" value="2"/>
</dbReference>
<evidence type="ECO:0000256" key="2">
    <source>
        <dbReference type="ARBA" id="ARBA00005982"/>
    </source>
</evidence>
<dbReference type="OrthoDB" id="8904098at2759"/>
<feature type="transmembrane region" description="Helical" evidence="6">
    <location>
        <begin position="404"/>
        <end position="424"/>
    </location>
</feature>
<dbReference type="GO" id="GO:0022857">
    <property type="term" value="F:transmembrane transporter activity"/>
    <property type="evidence" value="ECO:0007669"/>
    <property type="project" value="InterPro"/>
</dbReference>
<dbReference type="GO" id="GO:0016020">
    <property type="term" value="C:membrane"/>
    <property type="evidence" value="ECO:0007669"/>
    <property type="project" value="UniProtKB-SubCell"/>
</dbReference>
<feature type="transmembrane region" description="Helical" evidence="6">
    <location>
        <begin position="467"/>
        <end position="486"/>
    </location>
</feature>
<sequence>MAGPNLRGISVERREATEAELRDLPHIVDRVPFVAWAAALVGAAERFGYYSTVITWQKYMQHDRGHPSVPGALGLGQSTASTISNVFFVFQFLTPLTFGLLSDAWLGRYRMLLLGLCLSLYSNLVMLTKSFPVALDHGAGLPRLISAMFLIAFGVGATKATISPFIDVSDQLPQSKPQIVRQKNVKLAVVDSSRTLQLSYNAFYWFTNIAALSSIPATFLERHVGFWTSYLMAKVSLAMATLLLALFGQTFRVSIAVARNGFSLNHAKQEYQQRARGIVVAWNDSLVEELMVGLHACRVIFSFAFFYLALTQMHNNLISQAGQMHLAGIPNDMIQAMSGVAIASSLVPIKRITVAYLICGGAMAYASGFQKLIYSTGLCYDVLLACDALENGRIPNHINMWAQLPVYVALAIAEILGLVTASQYSYSHAPKDLRSVVQAMVQLSACFGSVLSIAISPATRDPWLVTVYTSIAGAFAVCAALFWCIFCEHDGGLICQERE</sequence>
<dbReference type="InterPro" id="IPR036259">
    <property type="entry name" value="MFS_trans_sf"/>
</dbReference>
<gene>
    <name evidence="7" type="ORF">EK21DRAFT_102806</name>
</gene>
<keyword evidence="8" id="KW-1185">Reference proteome</keyword>
<evidence type="ECO:0000256" key="1">
    <source>
        <dbReference type="ARBA" id="ARBA00004141"/>
    </source>
</evidence>
<dbReference type="AlphaFoldDB" id="A0A9P4H2H0"/>
<feature type="transmembrane region" description="Helical" evidence="6">
    <location>
        <begin position="227"/>
        <end position="247"/>
    </location>
</feature>
<feature type="transmembrane region" description="Helical" evidence="6">
    <location>
        <begin position="144"/>
        <end position="166"/>
    </location>
</feature>
<evidence type="ECO:0000256" key="6">
    <source>
        <dbReference type="SAM" id="Phobius"/>
    </source>
</evidence>
<evidence type="ECO:0000256" key="5">
    <source>
        <dbReference type="ARBA" id="ARBA00023136"/>
    </source>
</evidence>
<comment type="caution">
    <text evidence="7">The sequence shown here is derived from an EMBL/GenBank/DDBJ whole genome shotgun (WGS) entry which is preliminary data.</text>
</comment>
<evidence type="ECO:0000313" key="7">
    <source>
        <dbReference type="EMBL" id="KAF2027053.1"/>
    </source>
</evidence>